<protein>
    <submittedName>
        <fullName evidence="2">Uncharacterized protein</fullName>
    </submittedName>
</protein>
<dbReference type="AlphaFoldDB" id="A0A101RUW7"/>
<dbReference type="STRING" id="58343.AQJ46_32780"/>
<keyword evidence="1" id="KW-1133">Transmembrane helix</keyword>
<accession>A0A101RUW7</accession>
<sequence length="332" mass="35095">MCAYEKPREGSEGEVLWTVRLSGLVGWVAAAVACWWLLGVAATPRPWTGPLVWGTVAAGCAVVRAGALWGLRRGPGRVVLEKAGESGGALGRALGFSFDSAGWIRARNGALWLLVTFACGALFVGLMTATTGDERVAALRDAGGRVSTATVVERPRAVREDLSEDVVRGYTSRLVVAVPDGPARLATRAYTHDEPRIGTEVEVLWARSAPELGGYVHERESLRTLAAGRWEAFPDGANGRDALLAFVLTMVTVGVFALVFIFTSGPRALQRLAWSAPLQTVYAALITAVLVGWRPLLLGGGASPAEGLLGVCGFGLLVLTHMFMAGRSIGEK</sequence>
<feature type="transmembrane region" description="Helical" evidence="1">
    <location>
        <begin position="110"/>
        <end position="129"/>
    </location>
</feature>
<dbReference type="Proteomes" id="UP000053669">
    <property type="component" value="Unassembled WGS sequence"/>
</dbReference>
<feature type="transmembrane region" description="Helical" evidence="1">
    <location>
        <begin position="50"/>
        <end position="71"/>
    </location>
</feature>
<dbReference type="PROSITE" id="PS51257">
    <property type="entry name" value="PROKAR_LIPOPROTEIN"/>
    <property type="match status" value="1"/>
</dbReference>
<organism evidence="2 3">
    <name type="scientific">Streptomyces canus</name>
    <dbReference type="NCBI Taxonomy" id="58343"/>
    <lineage>
        <taxon>Bacteria</taxon>
        <taxon>Bacillati</taxon>
        <taxon>Actinomycetota</taxon>
        <taxon>Actinomycetes</taxon>
        <taxon>Kitasatosporales</taxon>
        <taxon>Streptomycetaceae</taxon>
        <taxon>Streptomyces</taxon>
        <taxon>Streptomyces aurantiacus group</taxon>
    </lineage>
</organism>
<keyword evidence="1" id="KW-0472">Membrane</keyword>
<comment type="caution">
    <text evidence="2">The sequence shown here is derived from an EMBL/GenBank/DDBJ whole genome shotgun (WGS) entry which is preliminary data.</text>
</comment>
<feature type="transmembrane region" description="Helical" evidence="1">
    <location>
        <begin position="274"/>
        <end position="296"/>
    </location>
</feature>
<feature type="transmembrane region" description="Helical" evidence="1">
    <location>
        <begin position="242"/>
        <end position="262"/>
    </location>
</feature>
<name>A0A101RUW7_9ACTN</name>
<evidence type="ECO:0000313" key="2">
    <source>
        <dbReference type="EMBL" id="KUN62093.1"/>
    </source>
</evidence>
<feature type="transmembrane region" description="Helical" evidence="1">
    <location>
        <begin position="308"/>
        <end position="326"/>
    </location>
</feature>
<keyword evidence="1" id="KW-0812">Transmembrane</keyword>
<feature type="transmembrane region" description="Helical" evidence="1">
    <location>
        <begin position="21"/>
        <end position="38"/>
    </location>
</feature>
<evidence type="ECO:0000256" key="1">
    <source>
        <dbReference type="SAM" id="Phobius"/>
    </source>
</evidence>
<evidence type="ECO:0000313" key="3">
    <source>
        <dbReference type="Proteomes" id="UP000053669"/>
    </source>
</evidence>
<reference evidence="2 3" key="1">
    <citation type="submission" date="2015-10" db="EMBL/GenBank/DDBJ databases">
        <title>Draft genome sequence of Streptomyces canus DSM 40017, type strain for the species Streptomyces canus.</title>
        <authorList>
            <person name="Ruckert C."/>
            <person name="Winkler A."/>
            <person name="Kalinowski J."/>
            <person name="Kampfer P."/>
            <person name="Glaeser S."/>
        </authorList>
    </citation>
    <scope>NUCLEOTIDE SEQUENCE [LARGE SCALE GENOMIC DNA]</scope>
    <source>
        <strain evidence="2 3">DSM 40017</strain>
    </source>
</reference>
<gene>
    <name evidence="2" type="ORF">AQJ46_32780</name>
</gene>
<dbReference type="EMBL" id="LMWU01000039">
    <property type="protein sequence ID" value="KUN62093.1"/>
    <property type="molecule type" value="Genomic_DNA"/>
</dbReference>
<proteinExistence type="predicted"/>